<dbReference type="Proteomes" id="UP001556631">
    <property type="component" value="Unassembled WGS sequence"/>
</dbReference>
<evidence type="ECO:0000313" key="4">
    <source>
        <dbReference type="Proteomes" id="UP001556631"/>
    </source>
</evidence>
<feature type="transmembrane region" description="Helical" evidence="1">
    <location>
        <begin position="41"/>
        <end position="58"/>
    </location>
</feature>
<proteinExistence type="predicted"/>
<protein>
    <submittedName>
        <fullName evidence="3">Acyltransferase family protein</fullName>
    </submittedName>
</protein>
<feature type="transmembrane region" description="Helical" evidence="1">
    <location>
        <begin position="224"/>
        <end position="247"/>
    </location>
</feature>
<dbReference type="PANTHER" id="PTHR37312">
    <property type="entry name" value="MEMBRANE-BOUND ACYLTRANSFERASE YKRP-RELATED"/>
    <property type="match status" value="1"/>
</dbReference>
<dbReference type="PANTHER" id="PTHR37312:SF1">
    <property type="entry name" value="MEMBRANE-BOUND ACYLTRANSFERASE YKRP-RELATED"/>
    <property type="match status" value="1"/>
</dbReference>
<keyword evidence="1" id="KW-0812">Transmembrane</keyword>
<dbReference type="EMBL" id="JBFPJR010000049">
    <property type="protein sequence ID" value="MEX0429575.1"/>
    <property type="molecule type" value="Genomic_DNA"/>
</dbReference>
<keyword evidence="1" id="KW-0472">Membrane</keyword>
<dbReference type="RefSeq" id="WP_367995541.1">
    <property type="nucleotide sequence ID" value="NZ_JBFPJR010000049.1"/>
</dbReference>
<evidence type="ECO:0000256" key="1">
    <source>
        <dbReference type="SAM" id="Phobius"/>
    </source>
</evidence>
<organism evidence="3 4">
    <name type="scientific">Nocardioides eburneus</name>
    <dbReference type="NCBI Taxonomy" id="3231482"/>
    <lineage>
        <taxon>Bacteria</taxon>
        <taxon>Bacillati</taxon>
        <taxon>Actinomycetota</taxon>
        <taxon>Actinomycetes</taxon>
        <taxon>Propionibacteriales</taxon>
        <taxon>Nocardioidaceae</taxon>
        <taxon>Nocardioides</taxon>
    </lineage>
</organism>
<dbReference type="InterPro" id="IPR002656">
    <property type="entry name" value="Acyl_transf_3_dom"/>
</dbReference>
<feature type="transmembrane region" description="Helical" evidence="1">
    <location>
        <begin position="101"/>
        <end position="121"/>
    </location>
</feature>
<feature type="transmembrane region" description="Helical" evidence="1">
    <location>
        <begin position="12"/>
        <end position="35"/>
    </location>
</feature>
<reference evidence="3 4" key="1">
    <citation type="submission" date="2024-07" db="EMBL/GenBank/DDBJ databases">
        <authorList>
            <person name="Lee S."/>
            <person name="Kang M."/>
        </authorList>
    </citation>
    <scope>NUCLEOTIDE SEQUENCE [LARGE SCALE GENOMIC DNA]</scope>
    <source>
        <strain evidence="3 4">DS6</strain>
    </source>
</reference>
<keyword evidence="4" id="KW-1185">Reference proteome</keyword>
<dbReference type="Pfam" id="PF01757">
    <property type="entry name" value="Acyl_transf_3"/>
    <property type="match status" value="1"/>
</dbReference>
<feature type="domain" description="Acyltransferase 3" evidence="2">
    <location>
        <begin position="6"/>
        <end position="304"/>
    </location>
</feature>
<keyword evidence="1" id="KW-1133">Transmembrane helix</keyword>
<keyword evidence="3" id="KW-0808">Transferase</keyword>
<evidence type="ECO:0000259" key="2">
    <source>
        <dbReference type="Pfam" id="PF01757"/>
    </source>
</evidence>
<sequence>MSSRDPWFDNAKMALVTLVVVGHSLVMIKAASPLADHLYDFLYAWHMPAFVLVTGYLSRNFTYSRQRLWSLVRGLVVPYILIEGALAVFRHLVGGEDFHNLWLVPHWPMWFLPALFFWRLLTPPLRRLGPAALGVAVGLSLVGGFLDIDYLDLRRILGFLPFYAIGLCLTPRTMELLRHPRARVAAVAALVGVWFATGLTARVGETHWYLYSYTYAHLDTHGHPVLLLRAAVLLLGVVGAFSALALVPRAGGWFTRMGAASLVVYLCHGFVVKAVGYSPYDDWAQAHTAIGLPLTIVGAAAVALLLASKWVAGRLEKAIDPLSYAESELDRAVQLHVLADDLVGQEAGQPPRPGPEPELVGVR</sequence>
<dbReference type="InterPro" id="IPR052734">
    <property type="entry name" value="Nod_factor_acetyltransferase"/>
</dbReference>
<feature type="transmembrane region" description="Helical" evidence="1">
    <location>
        <begin position="152"/>
        <end position="170"/>
    </location>
</feature>
<feature type="transmembrane region" description="Helical" evidence="1">
    <location>
        <begin position="128"/>
        <end position="146"/>
    </location>
</feature>
<feature type="transmembrane region" description="Helical" evidence="1">
    <location>
        <begin position="182"/>
        <end position="204"/>
    </location>
</feature>
<feature type="transmembrane region" description="Helical" evidence="1">
    <location>
        <begin position="259"/>
        <end position="280"/>
    </location>
</feature>
<gene>
    <name evidence="3" type="ORF">AB3X52_18310</name>
</gene>
<name>A0ABV3T2Z4_9ACTN</name>
<accession>A0ABV3T2Z4</accession>
<feature type="transmembrane region" description="Helical" evidence="1">
    <location>
        <begin position="70"/>
        <end position="89"/>
    </location>
</feature>
<evidence type="ECO:0000313" key="3">
    <source>
        <dbReference type="EMBL" id="MEX0429575.1"/>
    </source>
</evidence>
<keyword evidence="3" id="KW-0012">Acyltransferase</keyword>
<feature type="transmembrane region" description="Helical" evidence="1">
    <location>
        <begin position="286"/>
        <end position="307"/>
    </location>
</feature>
<comment type="caution">
    <text evidence="3">The sequence shown here is derived from an EMBL/GenBank/DDBJ whole genome shotgun (WGS) entry which is preliminary data.</text>
</comment>
<dbReference type="GO" id="GO:0016746">
    <property type="term" value="F:acyltransferase activity"/>
    <property type="evidence" value="ECO:0007669"/>
    <property type="project" value="UniProtKB-KW"/>
</dbReference>